<comment type="cofactor">
    <cofactor evidence="13">
        <name>FAD</name>
        <dbReference type="ChEBI" id="CHEBI:57692"/>
    </cofactor>
    <text evidence="13">Binds 1 FAD per subunit.</text>
</comment>
<evidence type="ECO:0000256" key="7">
    <source>
        <dbReference type="ARBA" id="ARBA00023002"/>
    </source>
</evidence>
<dbReference type="PROSITE" id="PS00076">
    <property type="entry name" value="PYRIDINE_REDOX_1"/>
    <property type="match status" value="1"/>
</dbReference>
<dbReference type="GO" id="GO:0005524">
    <property type="term" value="F:ATP binding"/>
    <property type="evidence" value="ECO:0007669"/>
    <property type="project" value="UniProtKB-UniRule"/>
</dbReference>
<protein>
    <recommendedName>
        <fullName evidence="2 13">Dihydrolipoyl dehydrogenase</fullName>
        <ecNumber evidence="2 13">1.8.1.4</ecNumber>
    </recommendedName>
</protein>
<dbReference type="GO" id="GO:0045252">
    <property type="term" value="C:oxoglutarate dehydrogenase complex"/>
    <property type="evidence" value="ECO:0007669"/>
    <property type="project" value="TreeGrafter"/>
</dbReference>
<dbReference type="EC" id="1.8.1.4" evidence="2 13"/>
<dbReference type="GO" id="GO:0005739">
    <property type="term" value="C:mitochondrion"/>
    <property type="evidence" value="ECO:0007669"/>
    <property type="project" value="TreeGrafter"/>
</dbReference>
<dbReference type="InterPro" id="IPR036188">
    <property type="entry name" value="FAD/NAD-bd_sf"/>
</dbReference>
<feature type="compositionally biased region" description="Low complexity" evidence="14">
    <location>
        <begin position="322"/>
        <end position="337"/>
    </location>
</feature>
<comment type="catalytic activity">
    <reaction evidence="11 13">
        <text>N(6)-[(R)-dihydrolipoyl]-L-lysyl-[protein] + NAD(+) = N(6)-[(R)-lipoyl]-L-lysyl-[protein] + NADH + H(+)</text>
        <dbReference type="Rhea" id="RHEA:15045"/>
        <dbReference type="Rhea" id="RHEA-COMP:10474"/>
        <dbReference type="Rhea" id="RHEA-COMP:10475"/>
        <dbReference type="ChEBI" id="CHEBI:15378"/>
        <dbReference type="ChEBI" id="CHEBI:57540"/>
        <dbReference type="ChEBI" id="CHEBI:57945"/>
        <dbReference type="ChEBI" id="CHEBI:83099"/>
        <dbReference type="ChEBI" id="CHEBI:83100"/>
        <dbReference type="EC" id="1.8.1.4"/>
    </reaction>
</comment>
<dbReference type="GO" id="GO:0004672">
    <property type="term" value="F:protein kinase activity"/>
    <property type="evidence" value="ECO:0007669"/>
    <property type="project" value="InterPro"/>
</dbReference>
<dbReference type="InterPro" id="IPR011009">
    <property type="entry name" value="Kinase-like_dom_sf"/>
</dbReference>
<proteinExistence type="inferred from homology"/>
<dbReference type="InterPro" id="IPR016156">
    <property type="entry name" value="FAD/NAD-linked_Rdtase_dimer_sf"/>
</dbReference>
<feature type="compositionally biased region" description="Polar residues" evidence="14">
    <location>
        <begin position="338"/>
        <end position="348"/>
    </location>
</feature>
<feature type="region of interest" description="Disordered" evidence="14">
    <location>
        <begin position="237"/>
        <end position="348"/>
    </location>
</feature>
<sequence length="1541" mass="167490">MQIKDLPFRVIFQLCRHLDSPHADRFSWRALLSHVPHSPYNAIDVGAFQRVGHQPNGSPTEAVLQDFIARGFSVDDLYLMMKDMGYVEGMRILQQYASPEHHHFLAQLLGEIEATPPAPPQKDTLPPKVGGGEKYVVDPLHGPLPPSNPTPRERYMVEVVQPSGGEGGEKVGQGRREKDKAIDGQGAVVHNGHDQFPWQQPHPPHLPHSHPNSLQNGMGTAQPEVSVPRPQYLVSNGAYPNFMPSQQPYHYQQQQFKTTPPGPAHPNYLPTHSQPPSYHRQNPHTPVGGVSPSSSEYPVFSPAPSFNPHYSYSPLTPPPQNSTGSSSQLTPSSPADSTSTGMTSSSANSEIPLPNILHFSFQELSEATGGFTTGLLGIGSFGSVYKAMVRGTGPYAVKKLHNETEYEGGMFYEMIHRDTFLQELQMLTKYHHRNILSLVAYSNDGFRPCLVYEYMENGSLGDCLHGRRNVRLAWDVRLSIADQVADALHFLHTVNHPRCLVHGDIKSANILLDSHLVPRLSDFGLARECSARSSSQQSQFSTQSQVIMGTVAYMAPELFRNRKLSPKTDVYSFGVILLELYTGLAADDPAVPQRALTMRLADLFKETAQQSEIASQADPHAGWPGNVGCGLFDIATVCVRRRDRDRPTMDQRKLTYGAVSSLSSHRRMQSGGQTDTDLVVIGSGPGGYVAAIKAAQLGLKTVCVEKDVTLGGTCLNIGCIPSKSLLHNSHLLHMTQHEFATRGIDVSGVELNLGNMMKAKETSVSQLTSGVAALFKMNKVTHMVGHGSITGKNEVTVTNGQKEVVRTKNILLATGSVPTPFPGLEFDEKVVVSSTGALSLEKVPDRMVVIGAGVIGLELGSVWSRLGSKVTAVEFLGHVGGIGIDMEVSKTVLRLMKKQGLAFKLQTKVTAASVSGGVVKVAMESAKGGKVEEVECDVLLVCVGRRPYTDNLGLENVGISLDDRGRIPVDNHLRTTVDNIYAIGDCIHGPMLAHKAEDEGIICVEGMVGGVGHLDYNCVPSVVYTHPEVAWVGKSEEDLKSAGVEYRVGKFPMSANSRAKTNGTKGTMNGAILSVTIASLLAFPAVFAVITNFAAQNGETLRNVLLTEAGSLVLGSNRSLRRLSAADLSVVREVFLPEGQVSRLLLGDPDGTYSGRVLSCLRTNCSLLDVNNIASHNWEVSNVLLVDGMTNAGGLFVRGREDTSVLTVGLQRNGEQVSRIVRGNLVNVGETSGQGFSVFNRQTEGFLYDREFLTIFQNDGFSYFVTKQGADDEIRVVRVCNNDTSSSVANGGFVSYFEIRLECGGSESVPTAATFLPSDQTITLSAAQSQNLVCVFKLFDIHQLMTQKYNDCRYGMGSTGLARSGTKPCELFDPERLNNTDITECNLVSTLLPFQEVVNPLSAGPVFSLPLSDGNFTSLIHSTLDNVSYLFAGTHNGKIYQYHYVNSTSINPIRTINLVSSEEMSGTNNVTQMTVASDGLTLYALSPRKLYSHQAVEASATASRRVTLVSERRKERRNLWMVLAWKPGVVVVMPCSAVWCV</sequence>
<dbReference type="Gene3D" id="1.10.510.10">
    <property type="entry name" value="Transferase(Phosphotransferase) domain 1"/>
    <property type="match status" value="1"/>
</dbReference>
<dbReference type="Gene3D" id="3.30.200.20">
    <property type="entry name" value="Phosphorylase Kinase, domain 1"/>
    <property type="match status" value="1"/>
</dbReference>
<dbReference type="PROSITE" id="PS00108">
    <property type="entry name" value="PROTEIN_KINASE_ST"/>
    <property type="match status" value="1"/>
</dbReference>
<comment type="miscellaneous">
    <text evidence="13">The active site is a redox-active disulfide bond.</text>
</comment>
<dbReference type="InterPro" id="IPR036352">
    <property type="entry name" value="Semap_dom_sf"/>
</dbReference>
<dbReference type="InterPro" id="IPR004099">
    <property type="entry name" value="Pyr_nucl-diS_OxRdtase_dimer"/>
</dbReference>
<evidence type="ECO:0000256" key="13">
    <source>
        <dbReference type="RuleBase" id="RU003692"/>
    </source>
</evidence>
<keyword evidence="9" id="KW-1015">Disulfide bond</keyword>
<dbReference type="GO" id="GO:0050660">
    <property type="term" value="F:flavin adenine dinucleotide binding"/>
    <property type="evidence" value="ECO:0007669"/>
    <property type="project" value="InterPro"/>
</dbReference>
<dbReference type="PANTHER" id="PTHR22912">
    <property type="entry name" value="DISULFIDE OXIDOREDUCTASE"/>
    <property type="match status" value="1"/>
</dbReference>
<evidence type="ECO:0000313" key="17">
    <source>
        <dbReference type="Proteomes" id="UP001174909"/>
    </source>
</evidence>
<dbReference type="InterPro" id="IPR011029">
    <property type="entry name" value="DEATH-like_dom_sf"/>
</dbReference>
<dbReference type="Gene3D" id="3.30.390.30">
    <property type="match status" value="1"/>
</dbReference>
<feature type="compositionally biased region" description="Basic and acidic residues" evidence="14">
    <location>
        <begin position="167"/>
        <end position="182"/>
    </location>
</feature>
<dbReference type="PROSITE" id="PS50011">
    <property type="entry name" value="PROTEIN_KINASE_DOM"/>
    <property type="match status" value="1"/>
</dbReference>
<evidence type="ECO:0000256" key="4">
    <source>
        <dbReference type="ARBA" id="ARBA00022741"/>
    </source>
</evidence>
<keyword evidence="17" id="KW-1185">Reference proteome</keyword>
<evidence type="ECO:0000256" key="3">
    <source>
        <dbReference type="ARBA" id="ARBA00022630"/>
    </source>
</evidence>
<dbReference type="SMART" id="SM00220">
    <property type="entry name" value="S_TKc"/>
    <property type="match status" value="1"/>
</dbReference>
<dbReference type="InterPro" id="IPR017441">
    <property type="entry name" value="Protein_kinase_ATP_BS"/>
</dbReference>
<feature type="compositionally biased region" description="Low complexity" evidence="14">
    <location>
        <begin position="246"/>
        <end position="255"/>
    </location>
</feature>
<dbReference type="Pfam" id="PF07992">
    <property type="entry name" value="Pyr_redox_2"/>
    <property type="match status" value="1"/>
</dbReference>
<keyword evidence="4 12" id="KW-0547">Nucleotide-binding</keyword>
<dbReference type="Pfam" id="PF00069">
    <property type="entry name" value="Pkinase"/>
    <property type="match status" value="1"/>
</dbReference>
<evidence type="ECO:0000259" key="15">
    <source>
        <dbReference type="PROSITE" id="PS50011"/>
    </source>
</evidence>
<dbReference type="SUPFAM" id="SSF56112">
    <property type="entry name" value="Protein kinase-like (PK-like)"/>
    <property type="match status" value="1"/>
</dbReference>
<dbReference type="InterPro" id="IPR015943">
    <property type="entry name" value="WD40/YVTN_repeat-like_dom_sf"/>
</dbReference>
<dbReference type="InterPro" id="IPR023753">
    <property type="entry name" value="FAD/NAD-binding_dom"/>
</dbReference>
<keyword evidence="8 13" id="KW-0520">NAD</keyword>
<dbReference type="PROSITE" id="PS00107">
    <property type="entry name" value="PROTEIN_KINASE_ATP"/>
    <property type="match status" value="1"/>
</dbReference>
<dbReference type="InterPro" id="IPR006258">
    <property type="entry name" value="Lipoamide_DH"/>
</dbReference>
<dbReference type="GO" id="GO:0004148">
    <property type="term" value="F:dihydrolipoyl dehydrogenase (NADH) activity"/>
    <property type="evidence" value="ECO:0007669"/>
    <property type="project" value="UniProtKB-EC"/>
</dbReference>
<dbReference type="Pfam" id="PF02852">
    <property type="entry name" value="Pyr_redox_dim"/>
    <property type="match status" value="1"/>
</dbReference>
<accession>A0AA35S151</accession>
<feature type="domain" description="Protein kinase" evidence="15">
    <location>
        <begin position="370"/>
        <end position="668"/>
    </location>
</feature>
<reference evidence="16" key="1">
    <citation type="submission" date="2023-03" db="EMBL/GenBank/DDBJ databases">
        <authorList>
            <person name="Steffen K."/>
            <person name="Cardenas P."/>
        </authorList>
    </citation>
    <scope>NUCLEOTIDE SEQUENCE</scope>
</reference>
<dbReference type="SMART" id="SM00630">
    <property type="entry name" value="Sema"/>
    <property type="match status" value="1"/>
</dbReference>
<keyword evidence="10 13" id="KW-0676">Redox-active center</keyword>
<keyword evidence="6 12" id="KW-0067">ATP-binding</keyword>
<comment type="caution">
    <text evidence="16">The sequence shown here is derived from an EMBL/GenBank/DDBJ whole genome shotgun (WGS) entry which is preliminary data.</text>
</comment>
<evidence type="ECO:0000256" key="1">
    <source>
        <dbReference type="ARBA" id="ARBA00007532"/>
    </source>
</evidence>
<keyword evidence="5 13" id="KW-0274">FAD</keyword>
<dbReference type="InterPro" id="IPR000719">
    <property type="entry name" value="Prot_kinase_dom"/>
</dbReference>
<feature type="compositionally biased region" description="Polar residues" evidence="14">
    <location>
        <begin position="270"/>
        <end position="284"/>
    </location>
</feature>
<evidence type="ECO:0000256" key="8">
    <source>
        <dbReference type="ARBA" id="ARBA00023027"/>
    </source>
</evidence>
<evidence type="ECO:0000313" key="16">
    <source>
        <dbReference type="EMBL" id="CAI8020281.1"/>
    </source>
</evidence>
<dbReference type="Proteomes" id="UP001174909">
    <property type="component" value="Unassembled WGS sequence"/>
</dbReference>
<comment type="similarity">
    <text evidence="1 13">Belongs to the class-I pyridine nucleotide-disulfide oxidoreductase family.</text>
</comment>
<feature type="region of interest" description="Disordered" evidence="14">
    <location>
        <begin position="114"/>
        <end position="224"/>
    </location>
</feature>
<keyword evidence="3 13" id="KW-0285">Flavoprotein</keyword>
<dbReference type="PRINTS" id="PR00368">
    <property type="entry name" value="FADPNR"/>
</dbReference>
<evidence type="ECO:0000256" key="6">
    <source>
        <dbReference type="ARBA" id="ARBA00022840"/>
    </source>
</evidence>
<keyword evidence="7 13" id="KW-0560">Oxidoreductase</keyword>
<dbReference type="Gene3D" id="1.10.533.10">
    <property type="entry name" value="Death Domain, Fas"/>
    <property type="match status" value="1"/>
</dbReference>
<feature type="binding site" evidence="12">
    <location>
        <position position="399"/>
    </location>
    <ligand>
        <name>ATP</name>
        <dbReference type="ChEBI" id="CHEBI:30616"/>
    </ligand>
</feature>
<dbReference type="NCBIfam" id="TIGR01350">
    <property type="entry name" value="lipoamide_DH"/>
    <property type="match status" value="1"/>
</dbReference>
<dbReference type="FunFam" id="3.50.50.60:FF:000001">
    <property type="entry name" value="Dihydrolipoyl dehydrogenase, mitochondrial"/>
    <property type="match status" value="1"/>
</dbReference>
<evidence type="ECO:0000256" key="10">
    <source>
        <dbReference type="ARBA" id="ARBA00023284"/>
    </source>
</evidence>
<evidence type="ECO:0000256" key="2">
    <source>
        <dbReference type="ARBA" id="ARBA00012608"/>
    </source>
</evidence>
<dbReference type="SUPFAM" id="SSF51905">
    <property type="entry name" value="FAD/NAD(P)-binding domain"/>
    <property type="match status" value="1"/>
</dbReference>
<dbReference type="InterPro" id="IPR050151">
    <property type="entry name" value="Class-I_Pyr_Nuc-Dis_Oxidored"/>
</dbReference>
<evidence type="ECO:0000256" key="9">
    <source>
        <dbReference type="ARBA" id="ARBA00023157"/>
    </source>
</evidence>
<dbReference type="SUPFAM" id="SSF55424">
    <property type="entry name" value="FAD/NAD-linked reductases, dimerisation (C-terminal) domain"/>
    <property type="match status" value="1"/>
</dbReference>
<dbReference type="PRINTS" id="PR00411">
    <property type="entry name" value="PNDRDTASEI"/>
</dbReference>
<dbReference type="InterPro" id="IPR012999">
    <property type="entry name" value="Pyr_OxRdtase_I_AS"/>
</dbReference>
<dbReference type="GO" id="GO:0006103">
    <property type="term" value="P:2-oxoglutarate metabolic process"/>
    <property type="evidence" value="ECO:0007669"/>
    <property type="project" value="TreeGrafter"/>
</dbReference>
<dbReference type="Gene3D" id="2.130.10.10">
    <property type="entry name" value="YVTN repeat-like/Quinoprotein amine dehydrogenase"/>
    <property type="match status" value="1"/>
</dbReference>
<dbReference type="InterPro" id="IPR008271">
    <property type="entry name" value="Ser/Thr_kinase_AS"/>
</dbReference>
<name>A0AA35S151_GEOBA</name>
<organism evidence="16 17">
    <name type="scientific">Geodia barretti</name>
    <name type="common">Barrett's horny sponge</name>
    <dbReference type="NCBI Taxonomy" id="519541"/>
    <lineage>
        <taxon>Eukaryota</taxon>
        <taxon>Metazoa</taxon>
        <taxon>Porifera</taxon>
        <taxon>Demospongiae</taxon>
        <taxon>Heteroscleromorpha</taxon>
        <taxon>Tetractinellida</taxon>
        <taxon>Astrophorina</taxon>
        <taxon>Geodiidae</taxon>
        <taxon>Geodia</taxon>
    </lineage>
</organism>
<dbReference type="EMBL" id="CASHTH010001815">
    <property type="protein sequence ID" value="CAI8020281.1"/>
    <property type="molecule type" value="Genomic_DNA"/>
</dbReference>
<dbReference type="Gene3D" id="3.50.50.60">
    <property type="entry name" value="FAD/NAD(P)-binding domain"/>
    <property type="match status" value="2"/>
</dbReference>
<evidence type="ECO:0000256" key="14">
    <source>
        <dbReference type="SAM" id="MobiDB-lite"/>
    </source>
</evidence>
<dbReference type="InterPro" id="IPR001627">
    <property type="entry name" value="Semap_dom"/>
</dbReference>
<dbReference type="SUPFAM" id="SSF101912">
    <property type="entry name" value="Sema domain"/>
    <property type="match status" value="1"/>
</dbReference>
<dbReference type="SUPFAM" id="SSF47986">
    <property type="entry name" value="DEATH domain"/>
    <property type="match status" value="1"/>
</dbReference>
<evidence type="ECO:0000256" key="5">
    <source>
        <dbReference type="ARBA" id="ARBA00022827"/>
    </source>
</evidence>
<gene>
    <name evidence="16" type="ORF">GBAR_LOCUS12136</name>
</gene>
<dbReference type="PANTHER" id="PTHR22912:SF151">
    <property type="entry name" value="DIHYDROLIPOYL DEHYDROGENASE, MITOCHONDRIAL"/>
    <property type="match status" value="1"/>
</dbReference>
<evidence type="ECO:0000256" key="12">
    <source>
        <dbReference type="PROSITE-ProRule" id="PRU10141"/>
    </source>
</evidence>
<evidence type="ECO:0000256" key="11">
    <source>
        <dbReference type="ARBA" id="ARBA00049187"/>
    </source>
</evidence>